<comment type="caution">
    <text evidence="2">The sequence shown here is derived from an EMBL/GenBank/DDBJ whole genome shotgun (WGS) entry which is preliminary data.</text>
</comment>
<dbReference type="Pfam" id="PF22945">
    <property type="entry name" value="LEM-3_GIY-YIG"/>
    <property type="match status" value="1"/>
</dbReference>
<dbReference type="InterPro" id="IPR000305">
    <property type="entry name" value="GIY-YIG_endonuc"/>
</dbReference>
<evidence type="ECO:0000313" key="3">
    <source>
        <dbReference type="Proteomes" id="UP000294689"/>
    </source>
</evidence>
<evidence type="ECO:0000259" key="1">
    <source>
        <dbReference type="PROSITE" id="PS50164"/>
    </source>
</evidence>
<dbReference type="EMBL" id="SOBW01000007">
    <property type="protein sequence ID" value="TDU43487.1"/>
    <property type="molecule type" value="Genomic_DNA"/>
</dbReference>
<sequence>MNKNEYYVYGLIDPRNDQYFYIGKGKGKRYLSHLKPTKNDLNFSKLERIQKIKDSNLEVKIEILFPNLDEDTAFELERIIIYKLGRQVLNEGILSNLNPGGKWRLKDSIFYPKAYQPKFELNKLDFIAQQKFQEIPTLSQFNYLNTPNKEQKIYTYNKNGSFKCEETLDEFFSDGINKRQIELFKAIRENNFPVYSNWIYSKQFFEKLYVSDKIPFAQYDIIDEQFNLNFDKEFEKSLKFNLKSNINGVLRMSVERNNNTITLTSYYPSGNKKYFKKTKKGKPFKITCEWYENGNLSVKEELKDSHNEYIRTTYYENGNKESKISTLKENRSYERWFPNGVKEVEFIEGIGYVHYDEQGIKTRIEGLNNVSYYKKNQLTLDVFENIEISKEIKTEEEQSDLDWYNYQQEIDKLNEF</sequence>
<feature type="domain" description="GIY-YIG" evidence="1">
    <location>
        <begin position="4"/>
        <end position="91"/>
    </location>
</feature>
<evidence type="ECO:0000313" key="2">
    <source>
        <dbReference type="EMBL" id="TDU43487.1"/>
    </source>
</evidence>
<name>A0A4R7Q777_9FLAO</name>
<gene>
    <name evidence="2" type="ORF">BXY82_0899</name>
</gene>
<dbReference type="Proteomes" id="UP000294689">
    <property type="component" value="Unassembled WGS sequence"/>
</dbReference>
<accession>A0A4R7Q777</accession>
<dbReference type="PROSITE" id="PS50164">
    <property type="entry name" value="GIY_YIG"/>
    <property type="match status" value="1"/>
</dbReference>
<reference evidence="2 3" key="1">
    <citation type="submission" date="2019-03" db="EMBL/GenBank/DDBJ databases">
        <title>Genomic Encyclopedia of Archaeal and Bacterial Type Strains, Phase II (KMG-II): from individual species to whole genera.</title>
        <authorList>
            <person name="Goeker M."/>
        </authorList>
    </citation>
    <scope>NUCLEOTIDE SEQUENCE [LARGE SCALE GENOMIC DNA]</scope>
    <source>
        <strain evidence="2 3">DSM 28135</strain>
    </source>
</reference>
<proteinExistence type="predicted"/>
<protein>
    <recommendedName>
        <fullName evidence="1">GIY-YIG domain-containing protein</fullName>
    </recommendedName>
</protein>
<organism evidence="2 3">
    <name type="scientific">Gelidibacter sediminis</name>
    <dbReference type="NCBI Taxonomy" id="1608710"/>
    <lineage>
        <taxon>Bacteria</taxon>
        <taxon>Pseudomonadati</taxon>
        <taxon>Bacteroidota</taxon>
        <taxon>Flavobacteriia</taxon>
        <taxon>Flavobacteriales</taxon>
        <taxon>Flavobacteriaceae</taxon>
        <taxon>Gelidibacter</taxon>
    </lineage>
</organism>
<keyword evidence="3" id="KW-1185">Reference proteome</keyword>
<dbReference type="Gene3D" id="3.90.930.1">
    <property type="match status" value="1"/>
</dbReference>
<dbReference type="AlphaFoldDB" id="A0A4R7Q777"/>
<dbReference type="CDD" id="cd10440">
    <property type="entry name" value="GIY-YIG_COG3680"/>
    <property type="match status" value="1"/>
</dbReference>